<gene>
    <name evidence="14" type="primary">sdaAB</name>
    <name evidence="14" type="ORF">EDM52_13840</name>
</gene>
<evidence type="ECO:0000256" key="8">
    <source>
        <dbReference type="ARBA" id="ARBA00023014"/>
    </source>
</evidence>
<dbReference type="GO" id="GO:0006094">
    <property type="term" value="P:gluconeogenesis"/>
    <property type="evidence" value="ECO:0007669"/>
    <property type="project" value="UniProtKB-UniRule"/>
</dbReference>
<dbReference type="PIRSF" id="PIRSF036692">
    <property type="entry name" value="SDH_B"/>
    <property type="match status" value="1"/>
</dbReference>
<sequence>MKYKSVFDIIGPIMVGPSSSHTAGAARIGRVARRLFGRKPALAQVTFYGSFAKTYQGHGSDVATIAGILDFETSDLRLKDSLNIAQNEGMEVILKTSNVLTEHPNTARVRLSDEKETIEIVGVSIGGGKIEVLEINGFTCQLGFDSPTLLVLHEDRFGMIAAVAKVLTQHRINVGLMEVSRHDRGSRALMAVETDAVVSRQVMEEIRKIPYIFDVSLLALAD</sequence>
<evidence type="ECO:0000256" key="10">
    <source>
        <dbReference type="ARBA" id="ARBA00049406"/>
    </source>
</evidence>
<comment type="catalytic activity">
    <reaction evidence="10 11 12">
        <text>L-serine = pyruvate + NH4(+)</text>
        <dbReference type="Rhea" id="RHEA:19169"/>
        <dbReference type="ChEBI" id="CHEBI:15361"/>
        <dbReference type="ChEBI" id="CHEBI:28938"/>
        <dbReference type="ChEBI" id="CHEBI:33384"/>
        <dbReference type="EC" id="4.3.1.17"/>
    </reaction>
</comment>
<dbReference type="Gene3D" id="3.30.1330.90">
    <property type="entry name" value="D-3-phosphoglycerate dehydrogenase, domain 3"/>
    <property type="match status" value="1"/>
</dbReference>
<keyword evidence="15" id="KW-1185">Reference proteome</keyword>
<dbReference type="InterPro" id="IPR029009">
    <property type="entry name" value="ASB_dom_sf"/>
</dbReference>
<dbReference type="OrthoDB" id="9813137at2"/>
<dbReference type="InterPro" id="IPR004643">
    <property type="entry name" value="Fe-S_L-Ser_bsu"/>
</dbReference>
<evidence type="ECO:0000256" key="5">
    <source>
        <dbReference type="ARBA" id="ARBA00022485"/>
    </source>
</evidence>
<feature type="domain" description="ACT" evidence="13">
    <location>
        <begin position="148"/>
        <end position="220"/>
    </location>
</feature>
<evidence type="ECO:0000313" key="14">
    <source>
        <dbReference type="EMBL" id="RNB72233.1"/>
    </source>
</evidence>
<dbReference type="InterPro" id="IPR051318">
    <property type="entry name" value="Fe-S_L-Ser"/>
</dbReference>
<evidence type="ECO:0000256" key="12">
    <source>
        <dbReference type="RuleBase" id="RU366059"/>
    </source>
</evidence>
<keyword evidence="5 11" id="KW-0004">4Fe-4S</keyword>
<evidence type="ECO:0000256" key="1">
    <source>
        <dbReference type="ARBA" id="ARBA00001966"/>
    </source>
</evidence>
<keyword evidence="4 11" id="KW-0312">Gluconeogenesis</keyword>
<comment type="similarity">
    <text evidence="3 11 12">Belongs to the iron-sulfur dependent L-serine dehydratase family.</text>
</comment>
<dbReference type="SUPFAM" id="SSF143548">
    <property type="entry name" value="Serine metabolism enzymes domain"/>
    <property type="match status" value="1"/>
</dbReference>
<dbReference type="InterPro" id="IPR005131">
    <property type="entry name" value="Ser_deHydtase_bsu"/>
</dbReference>
<comment type="cofactor">
    <cofactor evidence="1 12">
        <name>[4Fe-4S] cluster</name>
        <dbReference type="ChEBI" id="CHEBI:49883"/>
    </cofactor>
</comment>
<reference evidence="14 15" key="1">
    <citation type="submission" date="2018-10" db="EMBL/GenBank/DDBJ databases">
        <title>Phylogenomics of Brevibacillus.</title>
        <authorList>
            <person name="Dunlap C."/>
        </authorList>
    </citation>
    <scope>NUCLEOTIDE SEQUENCE [LARGE SCALE GENOMIC DNA]</scope>
    <source>
        <strain evidence="14 15">JCM 12215</strain>
    </source>
</reference>
<dbReference type="FunFam" id="3.30.70.260:FF:000008">
    <property type="entry name" value="D-3-phosphoglycerate dehydrogenase, chloroplastic"/>
    <property type="match status" value="1"/>
</dbReference>
<dbReference type="InterPro" id="IPR002912">
    <property type="entry name" value="ACT_dom"/>
</dbReference>
<dbReference type="Pfam" id="PF03315">
    <property type="entry name" value="SDH_beta"/>
    <property type="match status" value="1"/>
</dbReference>
<evidence type="ECO:0000256" key="2">
    <source>
        <dbReference type="ARBA" id="ARBA00004742"/>
    </source>
</evidence>
<evidence type="ECO:0000256" key="3">
    <source>
        <dbReference type="ARBA" id="ARBA00008636"/>
    </source>
</evidence>
<evidence type="ECO:0000256" key="7">
    <source>
        <dbReference type="ARBA" id="ARBA00023004"/>
    </source>
</evidence>
<dbReference type="PANTHER" id="PTHR30182:SF12">
    <property type="entry name" value="L-SERINE DEHYDRATASE, BETA CHAIN-RELATED"/>
    <property type="match status" value="1"/>
</dbReference>
<dbReference type="CDD" id="cd04903">
    <property type="entry name" value="ACT_LSD"/>
    <property type="match status" value="1"/>
</dbReference>
<dbReference type="Proteomes" id="UP000282028">
    <property type="component" value="Unassembled WGS sequence"/>
</dbReference>
<name>A0A3M8C9R1_9BACL</name>
<evidence type="ECO:0000256" key="9">
    <source>
        <dbReference type="ARBA" id="ARBA00023239"/>
    </source>
</evidence>
<evidence type="ECO:0000313" key="15">
    <source>
        <dbReference type="Proteomes" id="UP000282028"/>
    </source>
</evidence>
<dbReference type="NCBIfam" id="TIGR00719">
    <property type="entry name" value="sda_beta"/>
    <property type="match status" value="1"/>
</dbReference>
<evidence type="ECO:0000256" key="4">
    <source>
        <dbReference type="ARBA" id="ARBA00022432"/>
    </source>
</evidence>
<dbReference type="GO" id="GO:0046872">
    <property type="term" value="F:metal ion binding"/>
    <property type="evidence" value="ECO:0007669"/>
    <property type="project" value="UniProtKB-UniRule"/>
</dbReference>
<dbReference type="GO" id="GO:0051539">
    <property type="term" value="F:4 iron, 4 sulfur cluster binding"/>
    <property type="evidence" value="ECO:0007669"/>
    <property type="project" value="UniProtKB-UniRule"/>
</dbReference>
<dbReference type="GO" id="GO:0003941">
    <property type="term" value="F:L-serine ammonia-lyase activity"/>
    <property type="evidence" value="ECO:0007669"/>
    <property type="project" value="UniProtKB-UniRule"/>
</dbReference>
<keyword evidence="7 11" id="KW-0408">Iron</keyword>
<proteinExistence type="inferred from homology"/>
<dbReference type="Gene3D" id="3.30.70.260">
    <property type="match status" value="1"/>
</dbReference>
<dbReference type="PROSITE" id="PS51671">
    <property type="entry name" value="ACT"/>
    <property type="match status" value="1"/>
</dbReference>
<dbReference type="SUPFAM" id="SSF55021">
    <property type="entry name" value="ACT-like"/>
    <property type="match status" value="1"/>
</dbReference>
<organism evidence="14 15">
    <name type="scientific">Brevibacillus invocatus</name>
    <dbReference type="NCBI Taxonomy" id="173959"/>
    <lineage>
        <taxon>Bacteria</taxon>
        <taxon>Bacillati</taxon>
        <taxon>Bacillota</taxon>
        <taxon>Bacilli</taxon>
        <taxon>Bacillales</taxon>
        <taxon>Paenibacillaceae</taxon>
        <taxon>Brevibacillus</taxon>
    </lineage>
</organism>
<dbReference type="UniPathway" id="UPA00138"/>
<keyword evidence="8 11" id="KW-0411">Iron-sulfur</keyword>
<evidence type="ECO:0000256" key="11">
    <source>
        <dbReference type="PIRNR" id="PIRNR036692"/>
    </source>
</evidence>
<dbReference type="Pfam" id="PF01842">
    <property type="entry name" value="ACT"/>
    <property type="match status" value="1"/>
</dbReference>
<dbReference type="EMBL" id="RHHR01000026">
    <property type="protein sequence ID" value="RNB72233.1"/>
    <property type="molecule type" value="Genomic_DNA"/>
</dbReference>
<protein>
    <recommendedName>
        <fullName evidence="11">L-serine deaminase</fullName>
    </recommendedName>
</protein>
<comment type="caution">
    <text evidence="14">The sequence shown here is derived from an EMBL/GenBank/DDBJ whole genome shotgun (WGS) entry which is preliminary data.</text>
</comment>
<dbReference type="PANTHER" id="PTHR30182">
    <property type="entry name" value="L-SERINE DEHYDRATASE"/>
    <property type="match status" value="1"/>
</dbReference>
<evidence type="ECO:0000259" key="13">
    <source>
        <dbReference type="PROSITE" id="PS51671"/>
    </source>
</evidence>
<accession>A0A3M8C9R1</accession>
<evidence type="ECO:0000256" key="6">
    <source>
        <dbReference type="ARBA" id="ARBA00022723"/>
    </source>
</evidence>
<keyword evidence="6 11" id="KW-0479">Metal-binding</keyword>
<keyword evidence="9 11" id="KW-0456">Lyase</keyword>
<comment type="pathway">
    <text evidence="2 11">Carbohydrate biosynthesis; gluconeogenesis.</text>
</comment>
<dbReference type="RefSeq" id="WP_122909570.1">
    <property type="nucleotide sequence ID" value="NZ_CBCSBE010000002.1"/>
</dbReference>
<dbReference type="AlphaFoldDB" id="A0A3M8C9R1"/>
<dbReference type="InterPro" id="IPR045865">
    <property type="entry name" value="ACT-like_dom_sf"/>
</dbReference>